<sequence length="138" mass="15115">MLYSNRNIRGCEVKASAGWLQNKSVSVNKVKARSRRALFTLRSFLGPCALTPPELLPAASCPSALGAMVAAVLKLYFIGTALSVLAVLFEIVDSFGGLMFVQEDRNYVRELEQQEKTQRPVCPCDHQRGSSVTKHIGS</sequence>
<name>A0ACB7EUQ7_NIBAL</name>
<proteinExistence type="predicted"/>
<organism evidence="1 2">
    <name type="scientific">Nibea albiflora</name>
    <name type="common">Yellow drum</name>
    <name type="synonym">Corvina albiflora</name>
    <dbReference type="NCBI Taxonomy" id="240163"/>
    <lineage>
        <taxon>Eukaryota</taxon>
        <taxon>Metazoa</taxon>
        <taxon>Chordata</taxon>
        <taxon>Craniata</taxon>
        <taxon>Vertebrata</taxon>
        <taxon>Euteleostomi</taxon>
        <taxon>Actinopterygii</taxon>
        <taxon>Neopterygii</taxon>
        <taxon>Teleostei</taxon>
        <taxon>Neoteleostei</taxon>
        <taxon>Acanthomorphata</taxon>
        <taxon>Eupercaria</taxon>
        <taxon>Sciaenidae</taxon>
        <taxon>Nibea</taxon>
    </lineage>
</organism>
<evidence type="ECO:0000313" key="2">
    <source>
        <dbReference type="Proteomes" id="UP000805704"/>
    </source>
</evidence>
<evidence type="ECO:0000313" key="1">
    <source>
        <dbReference type="EMBL" id="KAG8005596.1"/>
    </source>
</evidence>
<keyword evidence="2" id="KW-1185">Reference proteome</keyword>
<dbReference type="Proteomes" id="UP000805704">
    <property type="component" value="Chromosome 22"/>
</dbReference>
<dbReference type="EMBL" id="CM024810">
    <property type="protein sequence ID" value="KAG8005596.1"/>
    <property type="molecule type" value="Genomic_DNA"/>
</dbReference>
<accession>A0ACB7EUQ7</accession>
<protein>
    <submittedName>
        <fullName evidence="1">Uncharacterized protein</fullName>
    </submittedName>
</protein>
<comment type="caution">
    <text evidence="1">The sequence shown here is derived from an EMBL/GenBank/DDBJ whole genome shotgun (WGS) entry which is preliminary data.</text>
</comment>
<gene>
    <name evidence="1" type="ORF">GBF38_001499</name>
</gene>
<reference evidence="1" key="1">
    <citation type="submission" date="2020-04" db="EMBL/GenBank/DDBJ databases">
        <title>A chromosome-scale assembly and high-density genetic map of the yellow drum (Nibea albiflora) genome.</title>
        <authorList>
            <person name="Xu D."/>
            <person name="Zhang W."/>
            <person name="Chen R."/>
            <person name="Tan P."/>
            <person name="Wang L."/>
            <person name="Song H."/>
            <person name="Tian L."/>
            <person name="Zhu Q."/>
            <person name="Wang B."/>
        </authorList>
    </citation>
    <scope>NUCLEOTIDE SEQUENCE</scope>
    <source>
        <strain evidence="1">ZJHYS-2018</strain>
    </source>
</reference>